<dbReference type="PANTHER" id="PTHR30252">
    <property type="entry name" value="INNER MEMBRANE PEPTIDE TRANSPORTER"/>
    <property type="match status" value="1"/>
</dbReference>
<gene>
    <name evidence="9" type="ORF">M8N44_09370</name>
</gene>
<evidence type="ECO:0000256" key="1">
    <source>
        <dbReference type="ARBA" id="ARBA00004651"/>
    </source>
</evidence>
<feature type="domain" description="CstA N-terminal" evidence="8">
    <location>
        <begin position="10"/>
        <end position="153"/>
    </location>
</feature>
<keyword evidence="4 7" id="KW-0812">Transmembrane</keyword>
<dbReference type="InterPro" id="IPR003706">
    <property type="entry name" value="CstA_N"/>
</dbReference>
<comment type="similarity">
    <text evidence="2">Belongs to the peptide transporter carbon starvation (CstA) (TC 2.A.114) family.</text>
</comment>
<keyword evidence="10" id="KW-1185">Reference proteome</keyword>
<feature type="transmembrane region" description="Helical" evidence="7">
    <location>
        <begin position="337"/>
        <end position="356"/>
    </location>
</feature>
<feature type="transmembrane region" description="Helical" evidence="7">
    <location>
        <begin position="466"/>
        <end position="484"/>
    </location>
</feature>
<feature type="transmembrane region" description="Helical" evidence="7">
    <location>
        <begin position="63"/>
        <end position="85"/>
    </location>
</feature>
<name>A0ABT0R9D4_9BACT</name>
<feature type="transmembrane region" description="Helical" evidence="7">
    <location>
        <begin position="166"/>
        <end position="187"/>
    </location>
</feature>
<feature type="transmembrane region" description="Helical" evidence="7">
    <location>
        <begin position="384"/>
        <end position="405"/>
    </location>
</feature>
<reference evidence="9 10" key="1">
    <citation type="submission" date="2022-03" db="EMBL/GenBank/DDBJ databases">
        <title>Taxonomic description of new species and reclassification of some bacterial strains.</title>
        <authorList>
            <person name="Ndongo S."/>
        </authorList>
    </citation>
    <scope>NUCLEOTIDE SEQUENCE [LARGE SCALE GENOMIC DNA]</scope>
    <source>
        <strain evidence="9 10">Marseille-P6666</strain>
    </source>
</reference>
<dbReference type="InterPro" id="IPR051605">
    <property type="entry name" value="CstA"/>
</dbReference>
<keyword evidence="6 7" id="KW-0472">Membrane</keyword>
<keyword evidence="3" id="KW-1003">Cell membrane</keyword>
<evidence type="ECO:0000256" key="7">
    <source>
        <dbReference type="SAM" id="Phobius"/>
    </source>
</evidence>
<evidence type="ECO:0000256" key="6">
    <source>
        <dbReference type="ARBA" id="ARBA00023136"/>
    </source>
</evidence>
<feature type="transmembrane region" description="Helical" evidence="7">
    <location>
        <begin position="13"/>
        <end position="32"/>
    </location>
</feature>
<dbReference type="InterPro" id="IPR038377">
    <property type="entry name" value="Na/Glc_symporter_sf"/>
</dbReference>
<evidence type="ECO:0000256" key="2">
    <source>
        <dbReference type="ARBA" id="ARBA00007755"/>
    </source>
</evidence>
<comment type="caution">
    <text evidence="9">The sequence shown here is derived from an EMBL/GenBank/DDBJ whole genome shotgun (WGS) entry which is preliminary data.</text>
</comment>
<evidence type="ECO:0000256" key="5">
    <source>
        <dbReference type="ARBA" id="ARBA00022989"/>
    </source>
</evidence>
<dbReference type="GeneID" id="84024073"/>
<feature type="transmembrane region" description="Helical" evidence="7">
    <location>
        <begin position="248"/>
        <end position="266"/>
    </location>
</feature>
<dbReference type="PANTHER" id="PTHR30252:SF4">
    <property type="entry name" value="CARBON STARVATION"/>
    <property type="match status" value="1"/>
</dbReference>
<feature type="transmembrane region" description="Helical" evidence="7">
    <location>
        <begin position="435"/>
        <end position="454"/>
    </location>
</feature>
<sequence>MAGPFSNMNGYCYFILGILILAAGYFTYGRVLEKIFRPDASRQTPAVACTDGVDYVVMPRWRVFLIQLLNIAGLGPIFGAVMGVLYGPAALLWIVIGCIFGGMVHDYFSGMISLRHKGENLPEILGRYLGSQAQWISRAVCIVFSVLVGVVFAVGPAAILAPMTGWSVSAWVWIIFGYYFLATILPIQAIMGKVYPLFSVALIIMVVGILGVMLLAPFAEFMPYWMHIPSMEVLPDLDFFHNRHPADFPLFPVMFITIACGAVSGFHATQSPLMARCLKTEQEGLPVFGGAMITEGIIAFIWAAAALTFYGTPEALGAATANGKAPALAIQMISESWMGHVGSILVMVGVVILPISTGDGALRVTRLMIADCFKLNQEQLSRRLMIAIPLFAAAIAVSSMDYAIIWQYFGWANQLLAAATLWAVSIYLRSKNRCCWTAAVPAAFLSLVVLQYLFSSPEMCGFSYEASLVCSVLLVAVIGVLCLFRGSGLEKAEEPNL</sequence>
<evidence type="ECO:0000313" key="10">
    <source>
        <dbReference type="Proteomes" id="UP001202031"/>
    </source>
</evidence>
<dbReference type="Pfam" id="PF02554">
    <property type="entry name" value="CstA"/>
    <property type="match status" value="2"/>
</dbReference>
<evidence type="ECO:0000256" key="3">
    <source>
        <dbReference type="ARBA" id="ARBA00022475"/>
    </source>
</evidence>
<dbReference type="RefSeq" id="WP_244060116.1">
    <property type="nucleotide sequence ID" value="NZ_CP072027.1"/>
</dbReference>
<proteinExistence type="inferred from homology"/>
<comment type="subcellular location">
    <subcellularLocation>
        <location evidence="1">Cell membrane</location>
        <topology evidence="1">Multi-pass membrane protein</topology>
    </subcellularLocation>
</comment>
<feature type="transmembrane region" description="Helical" evidence="7">
    <location>
        <begin position="194"/>
        <end position="216"/>
    </location>
</feature>
<feature type="transmembrane region" description="Helical" evidence="7">
    <location>
        <begin position="411"/>
        <end position="428"/>
    </location>
</feature>
<dbReference type="Proteomes" id="UP001202031">
    <property type="component" value="Unassembled WGS sequence"/>
</dbReference>
<evidence type="ECO:0000256" key="4">
    <source>
        <dbReference type="ARBA" id="ARBA00022692"/>
    </source>
</evidence>
<feature type="transmembrane region" description="Helical" evidence="7">
    <location>
        <begin position="287"/>
        <end position="310"/>
    </location>
</feature>
<feature type="transmembrane region" description="Helical" evidence="7">
    <location>
        <begin position="135"/>
        <end position="160"/>
    </location>
</feature>
<accession>A0ABT0R9D4</accession>
<feature type="transmembrane region" description="Helical" evidence="7">
    <location>
        <begin position="91"/>
        <end position="114"/>
    </location>
</feature>
<feature type="domain" description="CstA N-terminal" evidence="8">
    <location>
        <begin position="333"/>
        <end position="449"/>
    </location>
</feature>
<dbReference type="EMBL" id="JAMGSI010000002">
    <property type="protein sequence ID" value="MCL6657520.1"/>
    <property type="molecule type" value="Genomic_DNA"/>
</dbReference>
<evidence type="ECO:0000259" key="8">
    <source>
        <dbReference type="Pfam" id="PF02554"/>
    </source>
</evidence>
<keyword evidence="5 7" id="KW-1133">Transmembrane helix</keyword>
<protein>
    <submittedName>
        <fullName evidence="9">Carbon starvation protein A</fullName>
    </submittedName>
</protein>
<organism evidence="9 10">
    <name type="scientific">Akkermansia massiliensis</name>
    <dbReference type="NCBI Taxonomy" id="2927224"/>
    <lineage>
        <taxon>Bacteria</taxon>
        <taxon>Pseudomonadati</taxon>
        <taxon>Verrucomicrobiota</taxon>
        <taxon>Verrucomicrobiia</taxon>
        <taxon>Verrucomicrobiales</taxon>
        <taxon>Akkermansiaceae</taxon>
        <taxon>Akkermansia</taxon>
    </lineage>
</organism>
<dbReference type="Gene3D" id="1.20.1730.10">
    <property type="entry name" value="Sodium/glucose cotransporter"/>
    <property type="match status" value="1"/>
</dbReference>
<evidence type="ECO:0000313" key="9">
    <source>
        <dbReference type="EMBL" id="MCL6657520.1"/>
    </source>
</evidence>